<feature type="domain" description="ABC transporter" evidence="17">
    <location>
        <begin position="641"/>
        <end position="976"/>
    </location>
</feature>
<keyword evidence="13" id="KW-0234">DNA repair</keyword>
<keyword evidence="7" id="KW-0228">DNA excision</keyword>
<dbReference type="NCBIfam" id="TIGR00630">
    <property type="entry name" value="uvra"/>
    <property type="match status" value="1"/>
</dbReference>
<evidence type="ECO:0000256" key="2">
    <source>
        <dbReference type="ARBA" id="ARBA00022490"/>
    </source>
</evidence>
<dbReference type="Pfam" id="PF17755">
    <property type="entry name" value="UvrA_DNA-bind"/>
    <property type="match status" value="1"/>
</dbReference>
<evidence type="ECO:0000256" key="14">
    <source>
        <dbReference type="ARBA" id="ARBA00038000"/>
    </source>
</evidence>
<dbReference type="EMBL" id="CP093442">
    <property type="protein sequence ID" value="UOF00545.1"/>
    <property type="molecule type" value="Genomic_DNA"/>
</dbReference>
<evidence type="ECO:0000256" key="3">
    <source>
        <dbReference type="ARBA" id="ARBA00022723"/>
    </source>
</evidence>
<keyword evidence="19" id="KW-1185">Reference proteome</keyword>
<reference evidence="18" key="1">
    <citation type="submission" date="2022-03" db="EMBL/GenBank/DDBJ databases">
        <title>Genome Identification and Characterization of new species Bdellovibrio reynosense LBG001 sp. nov. from a Mexico soil sample.</title>
        <authorList>
            <person name="Camilli A."/>
            <person name="Ajao Y."/>
            <person name="Guo X."/>
        </authorList>
    </citation>
    <scope>NUCLEOTIDE SEQUENCE</scope>
    <source>
        <strain evidence="18">LBG001</strain>
    </source>
</reference>
<name>A0ABY4C6J9_9BACT</name>
<proteinExistence type="inferred from homology"/>
<dbReference type="InterPro" id="IPR041552">
    <property type="entry name" value="UvrA_DNA-bd"/>
</dbReference>
<keyword evidence="9" id="KW-0862">Zinc</keyword>
<keyword evidence="2" id="KW-0963">Cytoplasm</keyword>
<evidence type="ECO:0000256" key="6">
    <source>
        <dbReference type="ARBA" id="ARBA00022763"/>
    </source>
</evidence>
<dbReference type="Gene3D" id="3.30.1490.20">
    <property type="entry name" value="ATP-grasp fold, A domain"/>
    <property type="match status" value="1"/>
</dbReference>
<dbReference type="RefSeq" id="WP_243536617.1">
    <property type="nucleotide sequence ID" value="NZ_CP093442.1"/>
</dbReference>
<dbReference type="Pfam" id="PF00005">
    <property type="entry name" value="ABC_tran"/>
    <property type="match status" value="1"/>
</dbReference>
<dbReference type="PANTHER" id="PTHR43152">
    <property type="entry name" value="UVRABC SYSTEM PROTEIN A"/>
    <property type="match status" value="1"/>
</dbReference>
<evidence type="ECO:0000256" key="7">
    <source>
        <dbReference type="ARBA" id="ARBA00022769"/>
    </source>
</evidence>
<keyword evidence="10" id="KW-0067">ATP-binding</keyword>
<keyword evidence="3" id="KW-0479">Metal-binding</keyword>
<dbReference type="Gene3D" id="1.10.8.280">
    <property type="entry name" value="ABC transporter ATPase domain-like"/>
    <property type="match status" value="1"/>
</dbReference>
<dbReference type="PANTHER" id="PTHR43152:SF3">
    <property type="entry name" value="UVRABC SYSTEM PROTEIN A"/>
    <property type="match status" value="1"/>
</dbReference>
<sequence length="984" mass="109047">MKDIHLWGVKQNNLKNIEVKIPVGSMTVICGPSGSGKSSLAFETLFAEGQRRFIESMSNYARQFLNKAPKPDIEGISNIPPAISIEQKNTIKSSRSTVGTTTEIIDYLRLLFEKIGKSYCPTHHLPTEKESVTEATDKVIKSFNGKRGYILVEISEEGRVAQAKKLHSLLLQDGYLRIYVPKVDPTKAVVKTTAKAATKKTAKKAAKKEEPLVESVPEVVAKGGITQEEMGTVLEIGDAAAIKKGLPKETFYLVIDRMSFNEDERGRIADSMTQAYEASIKYNTNIITRKATVLTTEGQRLQLSEESSCPACGYTPPPLTSRLFSFNSPIGACGTCKGFGNILDIDEAKVVPNSNLSIAQGALSPFWMPSAAHEKKQLLAYCKKAKIDTHTPWKDLLKSQRDVIWNGDKEFFGVRGLFEYLDQIKYKMHVRVFISRFRSPFLCPTCKGARLRTEANNVLINSSNINDLSNVTVEELCQFFQKLEVTPHQQEVAGEVLKQIRSRLEFLMRVGVHYLSLNRETRTLSGGEYQRLILANQLGMGLSQALYVLDEPTVGLHPRDNDRLISILKDLKELGNTLVIVEHDHDVIKSSEHIIEMGPGSGYLGGEVVYAGSTEKFYNYEKSITVPYLKPSKNFAPLRVSRPVDVESYKIKLELKGAKGHNLKNLDVVIPLNRLVTVTGVSGSGKSTLISKTLYPALARALDIEYMPAQEYAALEGVEHIKNVLLIDQSPIGKSARSSPITYLKAFDAIRTIMATTPEAQTRGYTPGTFSLNVDGGRCPACKGTGYEEIDMQFMDNVVIPCDVCDSKKYRPEILEIQYKDKNIHQILSMTVNEAMNFFVAHPNIRKPLSVLKEVGLDYLQLGQPANSLSGGESQRLKIAKELSQVQQKSTLYILDEPTTGLHFREVDLLMKVLSKLIETGGSVVVVEHNLDVIRGSDYVIDLGPEAGKKGGNIVAQGSPEDVMKVKKSLTGQYLKRYIDSHGA</sequence>
<keyword evidence="4" id="KW-0677">Repeat</keyword>
<keyword evidence="8" id="KW-0863">Zinc-finger</keyword>
<evidence type="ECO:0000256" key="4">
    <source>
        <dbReference type="ARBA" id="ARBA00022737"/>
    </source>
</evidence>
<keyword evidence="5" id="KW-0547">Nucleotide-binding</keyword>
<protein>
    <recommendedName>
        <fullName evidence="15">UvrABC system protein A</fullName>
    </recommendedName>
    <alternativeName>
        <fullName evidence="16">Excinuclease ABC subunit A</fullName>
    </alternativeName>
</protein>
<dbReference type="InterPro" id="IPR004602">
    <property type="entry name" value="UvrA"/>
</dbReference>
<evidence type="ECO:0000256" key="11">
    <source>
        <dbReference type="ARBA" id="ARBA00022881"/>
    </source>
</evidence>
<organism evidence="18 19">
    <name type="scientific">Bdellovibrio reynosensis</name>
    <dbReference type="NCBI Taxonomy" id="2835041"/>
    <lineage>
        <taxon>Bacteria</taxon>
        <taxon>Pseudomonadati</taxon>
        <taxon>Bdellovibrionota</taxon>
        <taxon>Bdellovibrionia</taxon>
        <taxon>Bdellovibrionales</taxon>
        <taxon>Pseudobdellovibrionaceae</taxon>
        <taxon>Bdellovibrio</taxon>
    </lineage>
</organism>
<dbReference type="PROSITE" id="PS00211">
    <property type="entry name" value="ABC_TRANSPORTER_1"/>
    <property type="match status" value="1"/>
</dbReference>
<comment type="similarity">
    <text evidence="14">Belongs to the ABC transporter superfamily. UvrA family.</text>
</comment>
<evidence type="ECO:0000256" key="8">
    <source>
        <dbReference type="ARBA" id="ARBA00022771"/>
    </source>
</evidence>
<dbReference type="SUPFAM" id="SSF52540">
    <property type="entry name" value="P-loop containing nucleoside triphosphate hydrolases"/>
    <property type="match status" value="2"/>
</dbReference>
<evidence type="ECO:0000256" key="9">
    <source>
        <dbReference type="ARBA" id="ARBA00022833"/>
    </source>
</evidence>
<dbReference type="Proteomes" id="UP000830116">
    <property type="component" value="Chromosome"/>
</dbReference>
<feature type="domain" description="ABC transporter" evidence="17">
    <location>
        <begin position="330"/>
        <end position="624"/>
    </location>
</feature>
<dbReference type="Gene3D" id="3.40.50.300">
    <property type="entry name" value="P-loop containing nucleotide triphosphate hydrolases"/>
    <property type="match status" value="2"/>
</dbReference>
<evidence type="ECO:0000256" key="16">
    <source>
        <dbReference type="ARBA" id="ARBA00042156"/>
    </source>
</evidence>
<keyword evidence="12" id="KW-0238">DNA-binding</keyword>
<dbReference type="InterPro" id="IPR003439">
    <property type="entry name" value="ABC_transporter-like_ATP-bd"/>
</dbReference>
<evidence type="ECO:0000256" key="10">
    <source>
        <dbReference type="ARBA" id="ARBA00022840"/>
    </source>
</evidence>
<gene>
    <name evidence="18" type="primary">uvrA</name>
    <name evidence="18" type="ORF">MNR06_12635</name>
</gene>
<evidence type="ECO:0000256" key="15">
    <source>
        <dbReference type="ARBA" id="ARBA00039316"/>
    </source>
</evidence>
<dbReference type="Gene3D" id="1.20.1580.10">
    <property type="entry name" value="ABC transporter ATPase like domain"/>
    <property type="match status" value="2"/>
</dbReference>
<dbReference type="PROSITE" id="PS50893">
    <property type="entry name" value="ABC_TRANSPORTER_2"/>
    <property type="match status" value="2"/>
</dbReference>
<accession>A0ABY4C6J9</accession>
<keyword evidence="11" id="KW-0267">Excision nuclease</keyword>
<keyword evidence="6" id="KW-0227">DNA damage</keyword>
<evidence type="ECO:0000256" key="12">
    <source>
        <dbReference type="ARBA" id="ARBA00023125"/>
    </source>
</evidence>
<comment type="subcellular location">
    <subcellularLocation>
        <location evidence="1">Cytoplasm</location>
    </subcellularLocation>
</comment>
<evidence type="ECO:0000256" key="5">
    <source>
        <dbReference type="ARBA" id="ARBA00022741"/>
    </source>
</evidence>
<evidence type="ECO:0000313" key="19">
    <source>
        <dbReference type="Proteomes" id="UP000830116"/>
    </source>
</evidence>
<dbReference type="InterPro" id="IPR017871">
    <property type="entry name" value="ABC_transporter-like_CS"/>
</dbReference>
<evidence type="ECO:0000256" key="1">
    <source>
        <dbReference type="ARBA" id="ARBA00004496"/>
    </source>
</evidence>
<dbReference type="InterPro" id="IPR013815">
    <property type="entry name" value="ATP_grasp_subdomain_1"/>
</dbReference>
<evidence type="ECO:0000313" key="18">
    <source>
        <dbReference type="EMBL" id="UOF00545.1"/>
    </source>
</evidence>
<dbReference type="InterPro" id="IPR027417">
    <property type="entry name" value="P-loop_NTPase"/>
</dbReference>
<evidence type="ECO:0000256" key="13">
    <source>
        <dbReference type="ARBA" id="ARBA00023204"/>
    </source>
</evidence>
<evidence type="ECO:0000259" key="17">
    <source>
        <dbReference type="PROSITE" id="PS50893"/>
    </source>
</evidence>